<dbReference type="Proteomes" id="UP000199134">
    <property type="component" value="Unassembled WGS sequence"/>
</dbReference>
<evidence type="ECO:0000313" key="7">
    <source>
        <dbReference type="Proteomes" id="UP000198779"/>
    </source>
</evidence>
<keyword evidence="1" id="KW-0805">Transcription regulation</keyword>
<dbReference type="EMBL" id="FNIW01000001">
    <property type="protein sequence ID" value="SDN64072.1"/>
    <property type="molecule type" value="Genomic_DNA"/>
</dbReference>
<dbReference type="InterPro" id="IPR018060">
    <property type="entry name" value="HTH_AraC"/>
</dbReference>
<keyword evidence="3" id="KW-0804">Transcription</keyword>
<accession>A0A1G7VJY7</accession>
<evidence type="ECO:0000313" key="8">
    <source>
        <dbReference type="Proteomes" id="UP000199134"/>
    </source>
</evidence>
<sequence length="300" mass="34462">MRDKNYSYMTQKSNEQIGYVDFSNTVVDYQDGDVVMFDHVEVLSKAYPLKPKTTLIGFCSQGQITLTVNGKTLDFVSGDVFVCPPNVKVEHSVRGEDLEGKAICLSDHIIQALLRDRMEVWNQMVYINQVYKVSLDESCEKNIDLYYQLLQSKIESRRRVPSYHTLQALLRALLLDLCAELEEVNGALDDLRPSQGKLLFNRFLSMISNNEVKRQPIATYAGLLAITPKYLTMLCLKYSNKTASDWVIQYTCEDIRFYLRNSNLSVKEISSKLGFANMSHFGSYVRKHMGMSPSEFRHRK</sequence>
<dbReference type="SMART" id="SM00342">
    <property type="entry name" value="HTH_ARAC"/>
    <property type="match status" value="1"/>
</dbReference>
<dbReference type="PANTHER" id="PTHR43280:SF32">
    <property type="entry name" value="TRANSCRIPTIONAL REGULATORY PROTEIN"/>
    <property type="match status" value="1"/>
</dbReference>
<reference evidence="5 8" key="2">
    <citation type="submission" date="2016-10" db="EMBL/GenBank/DDBJ databases">
        <authorList>
            <person name="de Groot N.N."/>
        </authorList>
    </citation>
    <scope>NUCLEOTIDE SEQUENCE [LARGE SCALE GENOMIC DNA]</scope>
    <source>
        <strain evidence="8">BP1-145</strain>
        <strain evidence="5">BP1-148</strain>
    </source>
</reference>
<evidence type="ECO:0000256" key="2">
    <source>
        <dbReference type="ARBA" id="ARBA00023125"/>
    </source>
</evidence>
<dbReference type="SUPFAM" id="SSF46689">
    <property type="entry name" value="Homeodomain-like"/>
    <property type="match status" value="1"/>
</dbReference>
<dbReference type="InterPro" id="IPR009057">
    <property type="entry name" value="Homeodomain-like_sf"/>
</dbReference>
<keyword evidence="2 6" id="KW-0238">DNA-binding</keyword>
<dbReference type="InterPro" id="IPR037923">
    <property type="entry name" value="HTH-like"/>
</dbReference>
<evidence type="ECO:0000259" key="4">
    <source>
        <dbReference type="PROSITE" id="PS01124"/>
    </source>
</evidence>
<dbReference type="SUPFAM" id="SSF51215">
    <property type="entry name" value="Regulatory protein AraC"/>
    <property type="match status" value="1"/>
</dbReference>
<dbReference type="STRING" id="645274.SAMN04487901_1068"/>
<dbReference type="Pfam" id="PF12833">
    <property type="entry name" value="HTH_18"/>
    <property type="match status" value="1"/>
</dbReference>
<dbReference type="PRINTS" id="PR00032">
    <property type="entry name" value="HTHARAC"/>
</dbReference>
<reference evidence="6 7" key="1">
    <citation type="submission" date="2016-10" db="EMBL/GenBank/DDBJ databases">
        <authorList>
            <person name="Varghese N."/>
            <person name="Submissions S."/>
        </authorList>
    </citation>
    <scope>NUCLEOTIDE SEQUENCE</scope>
    <source>
        <strain evidence="6">BP1-145</strain>
        <strain evidence="7">BP1-148</strain>
    </source>
</reference>
<dbReference type="PANTHER" id="PTHR43280">
    <property type="entry name" value="ARAC-FAMILY TRANSCRIPTIONAL REGULATOR"/>
    <property type="match status" value="1"/>
</dbReference>
<proteinExistence type="predicted"/>
<evidence type="ECO:0000313" key="6">
    <source>
        <dbReference type="EMBL" id="SDN64072.1"/>
    </source>
</evidence>
<evidence type="ECO:0000256" key="3">
    <source>
        <dbReference type="ARBA" id="ARBA00023163"/>
    </source>
</evidence>
<accession>A0A1H0D1Q1</accession>
<evidence type="ECO:0000313" key="5">
    <source>
        <dbReference type="EMBL" id="SDG59871.1"/>
    </source>
</evidence>
<dbReference type="PROSITE" id="PS01124">
    <property type="entry name" value="HTH_ARAC_FAMILY_2"/>
    <property type="match status" value="1"/>
</dbReference>
<evidence type="ECO:0000256" key="1">
    <source>
        <dbReference type="ARBA" id="ARBA00023015"/>
    </source>
</evidence>
<dbReference type="AlphaFoldDB" id="A0A1H0D1Q1"/>
<dbReference type="Gene3D" id="1.10.10.60">
    <property type="entry name" value="Homeodomain-like"/>
    <property type="match status" value="1"/>
</dbReference>
<dbReference type="GO" id="GO:0043565">
    <property type="term" value="F:sequence-specific DNA binding"/>
    <property type="evidence" value="ECO:0007669"/>
    <property type="project" value="InterPro"/>
</dbReference>
<keyword evidence="7" id="KW-1185">Reference proteome</keyword>
<name>A0A1H0D1Q1_9BACT</name>
<gene>
    <name evidence="6" type="ORF">SAMN04487900_101223</name>
    <name evidence="5" type="ORF">SAMN04487901_1068</name>
</gene>
<feature type="domain" description="HTH araC/xylS-type" evidence="4">
    <location>
        <begin position="201"/>
        <end position="299"/>
    </location>
</feature>
<protein>
    <submittedName>
        <fullName evidence="6">AraC-type DNA-binding protein</fullName>
    </submittedName>
</protein>
<dbReference type="GO" id="GO:0003700">
    <property type="term" value="F:DNA-binding transcription factor activity"/>
    <property type="evidence" value="ECO:0007669"/>
    <property type="project" value="InterPro"/>
</dbReference>
<organism evidence="6 8">
    <name type="scientific">Prevotella communis</name>
    <dbReference type="NCBI Taxonomy" id="2913614"/>
    <lineage>
        <taxon>Bacteria</taxon>
        <taxon>Pseudomonadati</taxon>
        <taxon>Bacteroidota</taxon>
        <taxon>Bacteroidia</taxon>
        <taxon>Bacteroidales</taxon>
        <taxon>Prevotellaceae</taxon>
        <taxon>Prevotella</taxon>
    </lineage>
</organism>
<dbReference type="InterPro" id="IPR020449">
    <property type="entry name" value="Tscrpt_reg_AraC-type_HTH"/>
</dbReference>
<dbReference type="EMBL" id="FNCQ01000006">
    <property type="protein sequence ID" value="SDG59871.1"/>
    <property type="molecule type" value="Genomic_DNA"/>
</dbReference>
<dbReference type="Proteomes" id="UP000198779">
    <property type="component" value="Unassembled WGS sequence"/>
</dbReference>